<protein>
    <recommendedName>
        <fullName evidence="3">Thioredoxin domain-containing protein</fullName>
    </recommendedName>
</protein>
<proteinExistence type="predicted"/>
<dbReference type="SUPFAM" id="SSF52833">
    <property type="entry name" value="Thioredoxin-like"/>
    <property type="match status" value="1"/>
</dbReference>
<evidence type="ECO:0008006" key="3">
    <source>
        <dbReference type="Google" id="ProtNLM"/>
    </source>
</evidence>
<evidence type="ECO:0000313" key="1">
    <source>
        <dbReference type="EMBL" id="RUS27580.1"/>
    </source>
</evidence>
<dbReference type="EMBL" id="RBNJ01008149">
    <property type="protein sequence ID" value="RUS27580.1"/>
    <property type="molecule type" value="Genomic_DNA"/>
</dbReference>
<name>A0A433QCP2_9FUNG</name>
<organism evidence="1 2">
    <name type="scientific">Jimgerdemannia flammicorona</name>
    <dbReference type="NCBI Taxonomy" id="994334"/>
    <lineage>
        <taxon>Eukaryota</taxon>
        <taxon>Fungi</taxon>
        <taxon>Fungi incertae sedis</taxon>
        <taxon>Mucoromycota</taxon>
        <taxon>Mucoromycotina</taxon>
        <taxon>Endogonomycetes</taxon>
        <taxon>Endogonales</taxon>
        <taxon>Endogonaceae</taxon>
        <taxon>Jimgerdemannia</taxon>
    </lineage>
</organism>
<sequence>MTDLLCVIPFAVFQCIPCRDAITHLTELNKKHGGKVHIISITWETDQKNRSYILRQTVLISFHRNHQVVEDFVSAQGDMMEFTVALDSLPHIHPFILRHVNSRTTYSLHTAMTVILTPCKFPGIPYAFIVVNNVILHQFDPTQPIFETTLAAVVEDVFSKDE</sequence>
<evidence type="ECO:0000313" key="2">
    <source>
        <dbReference type="Proteomes" id="UP000274822"/>
    </source>
</evidence>
<dbReference type="Gene3D" id="3.40.30.10">
    <property type="entry name" value="Glutaredoxin"/>
    <property type="match status" value="1"/>
</dbReference>
<reference evidence="1 2" key="1">
    <citation type="journal article" date="2018" name="New Phytol.">
        <title>Phylogenomics of Endogonaceae and evolution of mycorrhizas within Mucoromycota.</title>
        <authorList>
            <person name="Chang Y."/>
            <person name="Desiro A."/>
            <person name="Na H."/>
            <person name="Sandor L."/>
            <person name="Lipzen A."/>
            <person name="Clum A."/>
            <person name="Barry K."/>
            <person name="Grigoriev I.V."/>
            <person name="Martin F.M."/>
            <person name="Stajich J.E."/>
            <person name="Smith M.E."/>
            <person name="Bonito G."/>
            <person name="Spatafora J.W."/>
        </authorList>
    </citation>
    <scope>NUCLEOTIDE SEQUENCE [LARGE SCALE GENOMIC DNA]</scope>
    <source>
        <strain evidence="1 2">AD002</strain>
    </source>
</reference>
<dbReference type="InterPro" id="IPR036249">
    <property type="entry name" value="Thioredoxin-like_sf"/>
</dbReference>
<gene>
    <name evidence="1" type="ORF">BC938DRAFT_483044</name>
</gene>
<keyword evidence="2" id="KW-1185">Reference proteome</keyword>
<comment type="caution">
    <text evidence="1">The sequence shown here is derived from an EMBL/GenBank/DDBJ whole genome shotgun (WGS) entry which is preliminary data.</text>
</comment>
<accession>A0A433QCP2</accession>
<dbReference type="AlphaFoldDB" id="A0A433QCP2"/>
<dbReference type="Proteomes" id="UP000274822">
    <property type="component" value="Unassembled WGS sequence"/>
</dbReference>